<feature type="region of interest" description="Disordered" evidence="10">
    <location>
        <begin position="170"/>
        <end position="218"/>
    </location>
</feature>
<dbReference type="PANTHER" id="PTHR24343">
    <property type="entry name" value="SERINE/THREONINE KINASE"/>
    <property type="match status" value="1"/>
</dbReference>
<evidence type="ECO:0000256" key="8">
    <source>
        <dbReference type="ARBA" id="ARBA00048679"/>
    </source>
</evidence>
<name>A0A3N4HL92_ASCIM</name>
<evidence type="ECO:0000256" key="2">
    <source>
        <dbReference type="ARBA" id="ARBA00022527"/>
    </source>
</evidence>
<dbReference type="STRING" id="1160509.A0A3N4HL92"/>
<keyword evidence="5 12" id="KW-0418">Kinase</keyword>
<dbReference type="InterPro" id="IPR017441">
    <property type="entry name" value="Protein_kinase_ATP_BS"/>
</dbReference>
<dbReference type="PANTHER" id="PTHR24343:SF191">
    <property type="entry name" value="SERINE_THREONINE PROTEIN KINASE"/>
    <property type="match status" value="1"/>
</dbReference>
<dbReference type="SUPFAM" id="SSF56112">
    <property type="entry name" value="Protein kinase-like (PK-like)"/>
    <property type="match status" value="1"/>
</dbReference>
<dbReference type="EMBL" id="ML119786">
    <property type="protein sequence ID" value="RPA74585.1"/>
    <property type="molecule type" value="Genomic_DNA"/>
</dbReference>
<keyword evidence="2" id="KW-0723">Serine/threonine-protein kinase</keyword>
<feature type="compositionally biased region" description="Polar residues" evidence="10">
    <location>
        <begin position="196"/>
        <end position="207"/>
    </location>
</feature>
<feature type="domain" description="Protein kinase" evidence="11">
    <location>
        <begin position="273"/>
        <end position="570"/>
    </location>
</feature>
<dbReference type="PROSITE" id="PS00107">
    <property type="entry name" value="PROTEIN_KINASE_ATP"/>
    <property type="match status" value="1"/>
</dbReference>
<evidence type="ECO:0000313" key="12">
    <source>
        <dbReference type="EMBL" id="RPA74585.1"/>
    </source>
</evidence>
<evidence type="ECO:0000256" key="9">
    <source>
        <dbReference type="PROSITE-ProRule" id="PRU10141"/>
    </source>
</evidence>
<dbReference type="EC" id="2.7.11.1" evidence="1"/>
<evidence type="ECO:0000313" key="13">
    <source>
        <dbReference type="Proteomes" id="UP000275078"/>
    </source>
</evidence>
<evidence type="ECO:0000256" key="7">
    <source>
        <dbReference type="ARBA" id="ARBA00047899"/>
    </source>
</evidence>
<evidence type="ECO:0000256" key="3">
    <source>
        <dbReference type="ARBA" id="ARBA00022679"/>
    </source>
</evidence>
<keyword evidence="13" id="KW-1185">Reference proteome</keyword>
<dbReference type="InterPro" id="IPR011009">
    <property type="entry name" value="Kinase-like_dom_sf"/>
</dbReference>
<organism evidence="12 13">
    <name type="scientific">Ascobolus immersus RN42</name>
    <dbReference type="NCBI Taxonomy" id="1160509"/>
    <lineage>
        <taxon>Eukaryota</taxon>
        <taxon>Fungi</taxon>
        <taxon>Dikarya</taxon>
        <taxon>Ascomycota</taxon>
        <taxon>Pezizomycotina</taxon>
        <taxon>Pezizomycetes</taxon>
        <taxon>Pezizales</taxon>
        <taxon>Ascobolaceae</taxon>
        <taxon>Ascobolus</taxon>
    </lineage>
</organism>
<dbReference type="InterPro" id="IPR000719">
    <property type="entry name" value="Prot_kinase_dom"/>
</dbReference>
<evidence type="ECO:0000256" key="10">
    <source>
        <dbReference type="SAM" id="MobiDB-lite"/>
    </source>
</evidence>
<gene>
    <name evidence="12" type="ORF">BJ508DRAFT_33669</name>
</gene>
<dbReference type="GO" id="GO:0004674">
    <property type="term" value="F:protein serine/threonine kinase activity"/>
    <property type="evidence" value="ECO:0007669"/>
    <property type="project" value="UniProtKB-KW"/>
</dbReference>
<evidence type="ECO:0000256" key="6">
    <source>
        <dbReference type="ARBA" id="ARBA00022840"/>
    </source>
</evidence>
<evidence type="ECO:0000256" key="5">
    <source>
        <dbReference type="ARBA" id="ARBA00022777"/>
    </source>
</evidence>
<dbReference type="GO" id="GO:0030003">
    <property type="term" value="P:intracellular monoatomic cation homeostasis"/>
    <property type="evidence" value="ECO:0007669"/>
    <property type="project" value="TreeGrafter"/>
</dbReference>
<comment type="catalytic activity">
    <reaction evidence="8">
        <text>L-seryl-[protein] + ATP = O-phospho-L-seryl-[protein] + ADP + H(+)</text>
        <dbReference type="Rhea" id="RHEA:17989"/>
        <dbReference type="Rhea" id="RHEA-COMP:9863"/>
        <dbReference type="Rhea" id="RHEA-COMP:11604"/>
        <dbReference type="ChEBI" id="CHEBI:15378"/>
        <dbReference type="ChEBI" id="CHEBI:29999"/>
        <dbReference type="ChEBI" id="CHEBI:30616"/>
        <dbReference type="ChEBI" id="CHEBI:83421"/>
        <dbReference type="ChEBI" id="CHEBI:456216"/>
        <dbReference type="EC" id="2.7.11.1"/>
    </reaction>
</comment>
<protein>
    <recommendedName>
        <fullName evidence="1">non-specific serine/threonine protein kinase</fullName>
        <ecNumber evidence="1">2.7.11.1</ecNumber>
    </recommendedName>
</protein>
<proteinExistence type="predicted"/>
<feature type="compositionally biased region" description="Low complexity" evidence="10">
    <location>
        <begin position="93"/>
        <end position="108"/>
    </location>
</feature>
<feature type="binding site" evidence="9">
    <location>
        <position position="308"/>
    </location>
    <ligand>
        <name>ATP</name>
        <dbReference type="ChEBI" id="CHEBI:30616"/>
    </ligand>
</feature>
<reference evidence="12 13" key="1">
    <citation type="journal article" date="2018" name="Nat. Ecol. Evol.">
        <title>Pezizomycetes genomes reveal the molecular basis of ectomycorrhizal truffle lifestyle.</title>
        <authorList>
            <person name="Murat C."/>
            <person name="Payen T."/>
            <person name="Noel B."/>
            <person name="Kuo A."/>
            <person name="Morin E."/>
            <person name="Chen J."/>
            <person name="Kohler A."/>
            <person name="Krizsan K."/>
            <person name="Balestrini R."/>
            <person name="Da Silva C."/>
            <person name="Montanini B."/>
            <person name="Hainaut M."/>
            <person name="Levati E."/>
            <person name="Barry K.W."/>
            <person name="Belfiori B."/>
            <person name="Cichocki N."/>
            <person name="Clum A."/>
            <person name="Dockter R.B."/>
            <person name="Fauchery L."/>
            <person name="Guy J."/>
            <person name="Iotti M."/>
            <person name="Le Tacon F."/>
            <person name="Lindquist E.A."/>
            <person name="Lipzen A."/>
            <person name="Malagnac F."/>
            <person name="Mello A."/>
            <person name="Molinier V."/>
            <person name="Miyauchi S."/>
            <person name="Poulain J."/>
            <person name="Riccioni C."/>
            <person name="Rubini A."/>
            <person name="Sitrit Y."/>
            <person name="Splivallo R."/>
            <person name="Traeger S."/>
            <person name="Wang M."/>
            <person name="Zifcakova L."/>
            <person name="Wipf D."/>
            <person name="Zambonelli A."/>
            <person name="Paolocci F."/>
            <person name="Nowrousian M."/>
            <person name="Ottonello S."/>
            <person name="Baldrian P."/>
            <person name="Spatafora J.W."/>
            <person name="Henrissat B."/>
            <person name="Nagy L.G."/>
            <person name="Aury J.M."/>
            <person name="Wincker P."/>
            <person name="Grigoriev I.V."/>
            <person name="Bonfante P."/>
            <person name="Martin F.M."/>
        </authorList>
    </citation>
    <scope>NUCLEOTIDE SEQUENCE [LARGE SCALE GENOMIC DNA]</scope>
    <source>
        <strain evidence="12 13">RN42</strain>
    </source>
</reference>
<dbReference type="PROSITE" id="PS50011">
    <property type="entry name" value="PROTEIN_KINASE_DOM"/>
    <property type="match status" value="1"/>
</dbReference>
<keyword evidence="4 9" id="KW-0547">Nucleotide-binding</keyword>
<dbReference type="OrthoDB" id="4062651at2759"/>
<comment type="catalytic activity">
    <reaction evidence="7">
        <text>L-threonyl-[protein] + ATP = O-phospho-L-threonyl-[protein] + ADP + H(+)</text>
        <dbReference type="Rhea" id="RHEA:46608"/>
        <dbReference type="Rhea" id="RHEA-COMP:11060"/>
        <dbReference type="Rhea" id="RHEA-COMP:11605"/>
        <dbReference type="ChEBI" id="CHEBI:15378"/>
        <dbReference type="ChEBI" id="CHEBI:30013"/>
        <dbReference type="ChEBI" id="CHEBI:30616"/>
        <dbReference type="ChEBI" id="CHEBI:61977"/>
        <dbReference type="ChEBI" id="CHEBI:456216"/>
        <dbReference type="EC" id="2.7.11.1"/>
    </reaction>
</comment>
<dbReference type="Proteomes" id="UP000275078">
    <property type="component" value="Unassembled WGS sequence"/>
</dbReference>
<accession>A0A3N4HL92</accession>
<evidence type="ECO:0000259" key="11">
    <source>
        <dbReference type="PROSITE" id="PS50011"/>
    </source>
</evidence>
<dbReference type="InterPro" id="IPR008271">
    <property type="entry name" value="Ser/Thr_kinase_AS"/>
</dbReference>
<evidence type="ECO:0000256" key="4">
    <source>
        <dbReference type="ARBA" id="ARBA00022741"/>
    </source>
</evidence>
<dbReference type="CDD" id="cd13994">
    <property type="entry name" value="STKc_HAL4_like"/>
    <property type="match status" value="1"/>
</dbReference>
<keyword evidence="3" id="KW-0808">Transferase</keyword>
<dbReference type="AlphaFoldDB" id="A0A3N4HL92"/>
<dbReference type="GO" id="GO:0005524">
    <property type="term" value="F:ATP binding"/>
    <property type="evidence" value="ECO:0007669"/>
    <property type="project" value="UniProtKB-UniRule"/>
</dbReference>
<feature type="compositionally biased region" description="Polar residues" evidence="10">
    <location>
        <begin position="132"/>
        <end position="153"/>
    </location>
</feature>
<evidence type="ECO:0000256" key="1">
    <source>
        <dbReference type="ARBA" id="ARBA00012513"/>
    </source>
</evidence>
<keyword evidence="6 9" id="KW-0067">ATP-binding</keyword>
<dbReference type="GO" id="GO:0005829">
    <property type="term" value="C:cytosol"/>
    <property type="evidence" value="ECO:0007669"/>
    <property type="project" value="TreeGrafter"/>
</dbReference>
<sequence length="616" mass="67713">MNTPPHSETSASCSGSVSSLKDLATMASSKLAIGAHPPTPPFDSHDAAIPVQGPQFFLDSVDDHLQQAPHECGTVMEEDEDDENGSIESSAVTTGSIASSSEYSGSTAPPVRASLEQLQEKPSTKRRLSSIFKRNSPPTSIVPETSTPANSAQPGALRPTRSFFSHRTQRAPSFNAPHPTIDTATPQPASNGAEATPQTGRSDTFGSSFGRLNKSRRSASMTGISNLTQANAITHPAPTGLGLKSRKITDDGPLPEVQAFPIGQKYTTHGAVPLHSKHVGSGATAIVKLYREIGRDSNGSPGAIFAVKEFRKKGSKEKEEEYVFKVKSEFLVSKSLHHPNVVETADLCIGSGKRWCHVMEYCPGGDLFSLIQKGFMKDEEKLCCFKQLLRGVAYLHKQGIAHRDIKPENLLMSNDGHLKITDFGVSERFVPQELVGPDGQVNDFEVRRSSPGICGSEPYLPPEVLARDGTYDARKVDVWSCALVFFCMKYSGTPWSGARDEDPMFSKYTRAWSKWESNHPGMAISNDCELPSFRLYQLFNTAVKRLLFKMTHLNPDKRITIHEALNDRYIQGIECCTFDDEYQCKEELDASHTTAVRTANKMNVKRMHSHLPPKHY</sequence>
<dbReference type="SMART" id="SM00220">
    <property type="entry name" value="S_TKc"/>
    <property type="match status" value="1"/>
</dbReference>
<dbReference type="Pfam" id="PF00069">
    <property type="entry name" value="Pkinase"/>
    <property type="match status" value="1"/>
</dbReference>
<feature type="region of interest" description="Disordered" evidence="10">
    <location>
        <begin position="77"/>
        <end position="158"/>
    </location>
</feature>
<dbReference type="PROSITE" id="PS00108">
    <property type="entry name" value="PROTEIN_KINASE_ST"/>
    <property type="match status" value="1"/>
</dbReference>
<dbReference type="Gene3D" id="1.10.510.10">
    <property type="entry name" value="Transferase(Phosphotransferase) domain 1"/>
    <property type="match status" value="1"/>
</dbReference>